<keyword evidence="5" id="KW-0560">Oxidoreductase</keyword>
<keyword evidence="6" id="KW-0100">Branched-chain amino acid biosynthesis</keyword>
<comment type="caution">
    <text evidence="9">The sequence shown here is derived from an EMBL/GenBank/DDBJ whole genome shotgun (WGS) entry which is preliminary data.</text>
</comment>
<dbReference type="AlphaFoldDB" id="X1EV93"/>
<keyword evidence="4" id="KW-0028">Amino-acid biosynthesis</keyword>
<evidence type="ECO:0000256" key="5">
    <source>
        <dbReference type="ARBA" id="ARBA00023002"/>
    </source>
</evidence>
<feature type="domain" description="KARI N-terminal Rossmann" evidence="7">
    <location>
        <begin position="1"/>
        <end position="183"/>
    </location>
</feature>
<dbReference type="InterPro" id="IPR013023">
    <property type="entry name" value="KARI"/>
</dbReference>
<protein>
    <recommendedName>
        <fullName evidence="10">Ketol-acid reductoisomerase</fullName>
    </recommendedName>
</protein>
<sequence length="362" mass="41110">MNTEIYFEKDGDLSFLQNRDIAIIGYGNQGKAQALNLRDSGCKVIIGNQDDDYKLRAKKDGFETFSIAESVSQAEIIFLLIPDEIMKGVFEKQILPNLGENKVLVFASGYNIGFKIIDPPEQTDVLLIAPRMIGAGVRENYLLGKGFYSFISIEQDASGKAKHILLALCKALGTLKKGAVFLSFKQEAVLDLFNEQAFGPAFGRVLLSSIYTLIDAGYSEEAVLIEMILSGEMEYVYQKFSKIGMVKQLDLHSHTSQYGAITRGIKFTSLPLKKKFSEILENIESGGFTEEWEKDINKLKLKFLKFFATRTRINKIEKNVRKNLQKKEYDIFDQPMPSKEDVRKAEIIKKELDDFEEYMNEF</sequence>
<evidence type="ECO:0000256" key="4">
    <source>
        <dbReference type="ARBA" id="ARBA00022605"/>
    </source>
</evidence>
<dbReference type="InterPro" id="IPR000506">
    <property type="entry name" value="KARI_C"/>
</dbReference>
<dbReference type="UniPathway" id="UPA00049">
    <property type="reaction ID" value="UER00060"/>
</dbReference>
<evidence type="ECO:0000256" key="3">
    <source>
        <dbReference type="ARBA" id="ARBA00010318"/>
    </source>
</evidence>
<evidence type="ECO:0000256" key="2">
    <source>
        <dbReference type="ARBA" id="ARBA00004885"/>
    </source>
</evidence>
<dbReference type="UniPathway" id="UPA00047">
    <property type="reaction ID" value="UER00056"/>
</dbReference>
<dbReference type="Pfam" id="PF07991">
    <property type="entry name" value="KARI_N"/>
    <property type="match status" value="1"/>
</dbReference>
<comment type="similarity">
    <text evidence="3">Belongs to the ketol-acid reductoisomerase family.</text>
</comment>
<name>X1EV93_9ZZZZ</name>
<dbReference type="PANTHER" id="PTHR21371">
    <property type="entry name" value="KETOL-ACID REDUCTOISOMERASE, MITOCHONDRIAL"/>
    <property type="match status" value="1"/>
</dbReference>
<dbReference type="Gene3D" id="3.40.50.720">
    <property type="entry name" value="NAD(P)-binding Rossmann-like Domain"/>
    <property type="match status" value="1"/>
</dbReference>
<dbReference type="GO" id="GO:0009099">
    <property type="term" value="P:L-valine biosynthetic process"/>
    <property type="evidence" value="ECO:0007669"/>
    <property type="project" value="UniProtKB-UniPathway"/>
</dbReference>
<gene>
    <name evidence="9" type="ORF">S03H2_02229</name>
</gene>
<dbReference type="EMBL" id="BARU01000728">
    <property type="protein sequence ID" value="GAH24235.1"/>
    <property type="molecule type" value="Genomic_DNA"/>
</dbReference>
<evidence type="ECO:0000313" key="9">
    <source>
        <dbReference type="EMBL" id="GAH24235.1"/>
    </source>
</evidence>
<dbReference type="Gene3D" id="6.10.240.10">
    <property type="match status" value="1"/>
</dbReference>
<dbReference type="PROSITE" id="PS51850">
    <property type="entry name" value="KARI_N"/>
    <property type="match status" value="1"/>
</dbReference>
<dbReference type="InterPro" id="IPR036291">
    <property type="entry name" value="NAD(P)-bd_dom_sf"/>
</dbReference>
<dbReference type="InterPro" id="IPR008927">
    <property type="entry name" value="6-PGluconate_DH-like_C_sf"/>
</dbReference>
<dbReference type="PROSITE" id="PS51851">
    <property type="entry name" value="KARI_C"/>
    <property type="match status" value="1"/>
</dbReference>
<dbReference type="InterPro" id="IPR013116">
    <property type="entry name" value="KARI_N"/>
</dbReference>
<dbReference type="SUPFAM" id="SSF48179">
    <property type="entry name" value="6-phosphogluconate dehydrogenase C-terminal domain-like"/>
    <property type="match status" value="1"/>
</dbReference>
<evidence type="ECO:0008006" key="10">
    <source>
        <dbReference type="Google" id="ProtNLM"/>
    </source>
</evidence>
<feature type="domain" description="KARI C-terminal knotted" evidence="8">
    <location>
        <begin position="183"/>
        <end position="327"/>
    </location>
</feature>
<evidence type="ECO:0000259" key="8">
    <source>
        <dbReference type="PROSITE" id="PS51851"/>
    </source>
</evidence>
<evidence type="ECO:0000256" key="1">
    <source>
        <dbReference type="ARBA" id="ARBA00004864"/>
    </source>
</evidence>
<comment type="pathway">
    <text evidence="1">Amino-acid biosynthesis; L-valine biosynthesis; L-valine from pyruvate: step 2/4.</text>
</comment>
<comment type="pathway">
    <text evidence="2">Amino-acid biosynthesis; L-isoleucine biosynthesis; L-isoleucine from 2-oxobutanoate: step 2/4.</text>
</comment>
<reference evidence="9" key="1">
    <citation type="journal article" date="2014" name="Front. Microbiol.">
        <title>High frequency of phylogenetically diverse reductive dehalogenase-homologous genes in deep subseafloor sedimentary metagenomes.</title>
        <authorList>
            <person name="Kawai M."/>
            <person name="Futagami T."/>
            <person name="Toyoda A."/>
            <person name="Takaki Y."/>
            <person name="Nishi S."/>
            <person name="Hori S."/>
            <person name="Arai W."/>
            <person name="Tsubouchi T."/>
            <person name="Morono Y."/>
            <person name="Uchiyama I."/>
            <person name="Ito T."/>
            <person name="Fujiyama A."/>
            <person name="Inagaki F."/>
            <person name="Takami H."/>
        </authorList>
    </citation>
    <scope>NUCLEOTIDE SEQUENCE</scope>
    <source>
        <strain evidence="9">Expedition CK06-06</strain>
    </source>
</reference>
<accession>X1EV93</accession>
<proteinExistence type="inferred from homology"/>
<dbReference type="NCBIfam" id="TIGR00465">
    <property type="entry name" value="ilvC"/>
    <property type="match status" value="1"/>
</dbReference>
<dbReference type="PANTHER" id="PTHR21371:SF1">
    <property type="entry name" value="KETOL-ACID REDUCTOISOMERASE, MITOCHONDRIAL"/>
    <property type="match status" value="1"/>
</dbReference>
<evidence type="ECO:0000256" key="6">
    <source>
        <dbReference type="ARBA" id="ARBA00023304"/>
    </source>
</evidence>
<dbReference type="SUPFAM" id="SSF51735">
    <property type="entry name" value="NAD(P)-binding Rossmann-fold domains"/>
    <property type="match status" value="1"/>
</dbReference>
<organism evidence="9">
    <name type="scientific">marine sediment metagenome</name>
    <dbReference type="NCBI Taxonomy" id="412755"/>
    <lineage>
        <taxon>unclassified sequences</taxon>
        <taxon>metagenomes</taxon>
        <taxon>ecological metagenomes</taxon>
    </lineage>
</organism>
<dbReference type="GO" id="GO:0009097">
    <property type="term" value="P:isoleucine biosynthetic process"/>
    <property type="evidence" value="ECO:0007669"/>
    <property type="project" value="UniProtKB-UniPathway"/>
</dbReference>
<evidence type="ECO:0000259" key="7">
    <source>
        <dbReference type="PROSITE" id="PS51850"/>
    </source>
</evidence>
<dbReference type="Pfam" id="PF01450">
    <property type="entry name" value="KARI_C"/>
    <property type="match status" value="1"/>
</dbReference>
<dbReference type="GO" id="GO:0004455">
    <property type="term" value="F:ketol-acid reductoisomerase activity"/>
    <property type="evidence" value="ECO:0007669"/>
    <property type="project" value="InterPro"/>
</dbReference>